<protein>
    <recommendedName>
        <fullName evidence="2">Reverse transcriptase zinc-binding domain-containing protein</fullName>
    </recommendedName>
</protein>
<evidence type="ECO:0000313" key="1">
    <source>
        <dbReference type="EMBL" id="VDD39233.1"/>
    </source>
</evidence>
<name>A0A3P6E553_BRAOL</name>
<reference evidence="1" key="1">
    <citation type="submission" date="2018-11" db="EMBL/GenBank/DDBJ databases">
        <authorList>
            <consortium name="Genoscope - CEA"/>
            <person name="William W."/>
        </authorList>
    </citation>
    <scope>NUCLEOTIDE SEQUENCE</scope>
</reference>
<evidence type="ECO:0008006" key="2">
    <source>
        <dbReference type="Google" id="ProtNLM"/>
    </source>
</evidence>
<sequence length="75" mass="8797">MVQVQTFLTTLVLHEGMEDGYEWIVNGVRSKRYKTAQIYWEIKGVEAQVPWASVVWTKGGIPKHNFLAWLFMLNR</sequence>
<gene>
    <name evidence="1" type="ORF">BOLC7T44793H</name>
</gene>
<dbReference type="AlphaFoldDB" id="A0A3P6E553"/>
<accession>A0A3P6E553</accession>
<organism evidence="1">
    <name type="scientific">Brassica oleracea</name>
    <name type="common">Wild cabbage</name>
    <dbReference type="NCBI Taxonomy" id="3712"/>
    <lineage>
        <taxon>Eukaryota</taxon>
        <taxon>Viridiplantae</taxon>
        <taxon>Streptophyta</taxon>
        <taxon>Embryophyta</taxon>
        <taxon>Tracheophyta</taxon>
        <taxon>Spermatophyta</taxon>
        <taxon>Magnoliopsida</taxon>
        <taxon>eudicotyledons</taxon>
        <taxon>Gunneridae</taxon>
        <taxon>Pentapetalae</taxon>
        <taxon>rosids</taxon>
        <taxon>malvids</taxon>
        <taxon>Brassicales</taxon>
        <taxon>Brassicaceae</taxon>
        <taxon>Brassiceae</taxon>
        <taxon>Brassica</taxon>
    </lineage>
</organism>
<dbReference type="EMBL" id="LR031876">
    <property type="protein sequence ID" value="VDD39233.1"/>
    <property type="molecule type" value="Genomic_DNA"/>
</dbReference>
<proteinExistence type="predicted"/>